<keyword evidence="2" id="KW-1185">Reference proteome</keyword>
<evidence type="ECO:0000313" key="2">
    <source>
        <dbReference type="Proteomes" id="UP000252139"/>
    </source>
</evidence>
<accession>A0A367KFG5</accession>
<reference evidence="1 2" key="1">
    <citation type="journal article" date="2018" name="G3 (Bethesda)">
        <title>Phylogenetic and Phylogenomic Definition of Rhizopus Species.</title>
        <authorList>
            <person name="Gryganskyi A.P."/>
            <person name="Golan J."/>
            <person name="Dolatabadi S."/>
            <person name="Mondo S."/>
            <person name="Robb S."/>
            <person name="Idnurm A."/>
            <person name="Muszewska A."/>
            <person name="Steczkiewicz K."/>
            <person name="Masonjones S."/>
            <person name="Liao H.L."/>
            <person name="Gajdeczka M.T."/>
            <person name="Anike F."/>
            <person name="Vuek A."/>
            <person name="Anishchenko I.M."/>
            <person name="Voigt K."/>
            <person name="de Hoog G.S."/>
            <person name="Smith M.E."/>
            <person name="Heitman J."/>
            <person name="Vilgalys R."/>
            <person name="Stajich J.E."/>
        </authorList>
    </citation>
    <scope>NUCLEOTIDE SEQUENCE [LARGE SCALE GENOMIC DNA]</scope>
    <source>
        <strain evidence="1 2">CBS 357.93</strain>
    </source>
</reference>
<protein>
    <submittedName>
        <fullName evidence="1">Uncharacterized protein</fullName>
    </submittedName>
</protein>
<sequence>MAKRPFVSTSLFHFHEAEDTQQQDYVSSLRSKLNEKLSKRIAKGHQPIELPIEKTVTSTLYSIVGTLLNKPTSTSEELELYKIFLSSTVSFASPKIFSVFENSLSPNWFQQAKHLSEASQRSI</sequence>
<dbReference type="EMBL" id="PJQL01000036">
    <property type="protein sequence ID" value="RCI00881.1"/>
    <property type="molecule type" value="Genomic_DNA"/>
</dbReference>
<dbReference type="Proteomes" id="UP000252139">
    <property type="component" value="Unassembled WGS sequence"/>
</dbReference>
<name>A0A367KFG5_RHIAZ</name>
<evidence type="ECO:0000313" key="1">
    <source>
        <dbReference type="EMBL" id="RCI00881.1"/>
    </source>
</evidence>
<proteinExistence type="predicted"/>
<gene>
    <name evidence="1" type="ORF">CU097_015801</name>
</gene>
<organism evidence="1 2">
    <name type="scientific">Rhizopus azygosporus</name>
    <name type="common">Rhizopus microsporus var. azygosporus</name>
    <dbReference type="NCBI Taxonomy" id="86630"/>
    <lineage>
        <taxon>Eukaryota</taxon>
        <taxon>Fungi</taxon>
        <taxon>Fungi incertae sedis</taxon>
        <taxon>Mucoromycota</taxon>
        <taxon>Mucoromycotina</taxon>
        <taxon>Mucoromycetes</taxon>
        <taxon>Mucorales</taxon>
        <taxon>Mucorineae</taxon>
        <taxon>Rhizopodaceae</taxon>
        <taxon>Rhizopus</taxon>
    </lineage>
</organism>
<dbReference type="AlphaFoldDB" id="A0A367KFG5"/>
<comment type="caution">
    <text evidence="1">The sequence shown here is derived from an EMBL/GenBank/DDBJ whole genome shotgun (WGS) entry which is preliminary data.</text>
</comment>